<dbReference type="GO" id="GO:0005737">
    <property type="term" value="C:cytoplasm"/>
    <property type="evidence" value="ECO:0007669"/>
    <property type="project" value="UniProtKB-SubCell"/>
</dbReference>
<dbReference type="PANTHER" id="PTHR11207">
    <property type="entry name" value="RIBONUCLEASE III"/>
    <property type="match status" value="1"/>
</dbReference>
<dbReference type="SMART" id="SM00535">
    <property type="entry name" value="RIBOc"/>
    <property type="match status" value="1"/>
</dbReference>
<keyword evidence="9" id="KW-0460">Magnesium</keyword>
<comment type="subunit">
    <text evidence="9">Homodimer.</text>
</comment>
<dbReference type="SUPFAM" id="SSF54768">
    <property type="entry name" value="dsRNA-binding domain-like"/>
    <property type="match status" value="1"/>
</dbReference>
<feature type="domain" description="DRBM" evidence="10">
    <location>
        <begin position="160"/>
        <end position="229"/>
    </location>
</feature>
<keyword evidence="9" id="KW-0699">rRNA-binding</keyword>
<evidence type="ECO:0000256" key="8">
    <source>
        <dbReference type="ARBA" id="ARBA00022884"/>
    </source>
</evidence>
<name>A0A8J3DWH0_9RHOB</name>
<dbReference type="Proteomes" id="UP000602745">
    <property type="component" value="Unassembled WGS sequence"/>
</dbReference>
<comment type="caution">
    <text evidence="12">The sequence shown here is derived from an EMBL/GenBank/DDBJ whole genome shotgun (WGS) entry which is preliminary data.</text>
</comment>
<keyword evidence="9" id="KW-0479">Metal-binding</keyword>
<dbReference type="Pfam" id="PF00035">
    <property type="entry name" value="dsrm"/>
    <property type="match status" value="1"/>
</dbReference>
<reference evidence="12" key="1">
    <citation type="journal article" date="2014" name="Int. J. Syst. Evol. Microbiol.">
        <title>Complete genome sequence of Corynebacterium casei LMG S-19264T (=DSM 44701T), isolated from a smear-ripened cheese.</title>
        <authorList>
            <consortium name="US DOE Joint Genome Institute (JGI-PGF)"/>
            <person name="Walter F."/>
            <person name="Albersmeier A."/>
            <person name="Kalinowski J."/>
            <person name="Ruckert C."/>
        </authorList>
    </citation>
    <scope>NUCLEOTIDE SEQUENCE</scope>
    <source>
        <strain evidence="12">CCM 7684</strain>
    </source>
</reference>
<comment type="function">
    <text evidence="9">Digests double-stranded RNA. Involved in the processing of primary rRNA transcript to yield the immediate precursors to the large and small rRNAs (23S and 16S). Processes some mRNAs, and tRNAs when they are encoded in the rRNA operon. Processes pre-crRNA and tracrRNA of type II CRISPR loci if present in the organism.</text>
</comment>
<dbReference type="EC" id="3.1.26.3" evidence="9"/>
<protein>
    <recommendedName>
        <fullName evidence="9">Ribonuclease 3</fullName>
        <ecNumber evidence="9">3.1.26.3</ecNumber>
    </recommendedName>
    <alternativeName>
        <fullName evidence="9">Ribonuclease III</fullName>
        <shortName evidence="9">RNase III</shortName>
    </alternativeName>
</protein>
<gene>
    <name evidence="9 12" type="primary">rnc</name>
    <name evidence="12" type="ORF">GCM10007276_24870</name>
</gene>
<dbReference type="HAMAP" id="MF_00104">
    <property type="entry name" value="RNase_III"/>
    <property type="match status" value="1"/>
</dbReference>
<sequence length="236" mass="25481">MKRVHVLAGLEAHLGYHFKDKALLEQALTHISALPNDGSRLGSYQRLEFLGDRVLGLAVCNMLLKAFPEAEEGELSRRLADLVRADTCAEVAAAMEAAPAIRLGAGEAHSGGRRKKAILADICEAIVGAVFLDGGLAAADELVVRFWGERLNRPQRPLHDAKTALQEWAQGRGLAIPLYREKARSGPDHDPVFRVTVSVAGLDDAEGTGRSKRVAEQMAAEVMLMREGVWGDKANG</sequence>
<keyword evidence="8 9" id="KW-0694">RNA-binding</keyword>
<organism evidence="12 13">
    <name type="scientific">Agaricicola taiwanensis</name>
    <dbReference type="NCBI Taxonomy" id="591372"/>
    <lineage>
        <taxon>Bacteria</taxon>
        <taxon>Pseudomonadati</taxon>
        <taxon>Pseudomonadota</taxon>
        <taxon>Alphaproteobacteria</taxon>
        <taxon>Rhodobacterales</taxon>
        <taxon>Paracoccaceae</taxon>
        <taxon>Agaricicola</taxon>
    </lineage>
</organism>
<dbReference type="GO" id="GO:0008033">
    <property type="term" value="P:tRNA processing"/>
    <property type="evidence" value="ECO:0007669"/>
    <property type="project" value="UniProtKB-KW"/>
</dbReference>
<accession>A0A8J3DWH0</accession>
<dbReference type="RefSeq" id="WP_188410030.1">
    <property type="nucleotide sequence ID" value="NZ_BMCP01000002.1"/>
</dbReference>
<feature type="binding site" evidence="9">
    <location>
        <position position="124"/>
    </location>
    <ligand>
        <name>Mg(2+)</name>
        <dbReference type="ChEBI" id="CHEBI:18420"/>
    </ligand>
</feature>
<evidence type="ECO:0000256" key="5">
    <source>
        <dbReference type="ARBA" id="ARBA00022722"/>
    </source>
</evidence>
<comment type="cofactor">
    <cofactor evidence="9">
        <name>Mg(2+)</name>
        <dbReference type="ChEBI" id="CHEBI:18420"/>
    </cofactor>
</comment>
<dbReference type="GO" id="GO:0003725">
    <property type="term" value="F:double-stranded RNA binding"/>
    <property type="evidence" value="ECO:0007669"/>
    <property type="project" value="TreeGrafter"/>
</dbReference>
<keyword evidence="6 9" id="KW-0255">Endonuclease</keyword>
<reference evidence="12" key="2">
    <citation type="submission" date="2020-09" db="EMBL/GenBank/DDBJ databases">
        <authorList>
            <person name="Sun Q."/>
            <person name="Sedlacek I."/>
        </authorList>
    </citation>
    <scope>NUCLEOTIDE SEQUENCE</scope>
    <source>
        <strain evidence="12">CCM 7684</strain>
    </source>
</reference>
<keyword evidence="5 9" id="KW-0540">Nuclease</keyword>
<keyword evidence="4 9" id="KW-0507">mRNA processing</keyword>
<dbReference type="GO" id="GO:0046872">
    <property type="term" value="F:metal ion binding"/>
    <property type="evidence" value="ECO:0007669"/>
    <property type="project" value="UniProtKB-KW"/>
</dbReference>
<dbReference type="Pfam" id="PF14622">
    <property type="entry name" value="Ribonucleas_3_3"/>
    <property type="match status" value="1"/>
</dbReference>
<feature type="binding site" evidence="9">
    <location>
        <position position="48"/>
    </location>
    <ligand>
        <name>Mg(2+)</name>
        <dbReference type="ChEBI" id="CHEBI:18420"/>
    </ligand>
</feature>
<dbReference type="InterPro" id="IPR014720">
    <property type="entry name" value="dsRBD_dom"/>
</dbReference>
<keyword evidence="7 9" id="KW-0378">Hydrolase</keyword>
<keyword evidence="9" id="KW-0963">Cytoplasm</keyword>
<keyword evidence="13" id="KW-1185">Reference proteome</keyword>
<feature type="active site" evidence="9">
    <location>
        <position position="124"/>
    </location>
</feature>
<dbReference type="FunFam" id="1.10.1520.10:FF:000001">
    <property type="entry name" value="Ribonuclease 3"/>
    <property type="match status" value="1"/>
</dbReference>
<proteinExistence type="inferred from homology"/>
<dbReference type="Gene3D" id="3.30.160.20">
    <property type="match status" value="1"/>
</dbReference>
<evidence type="ECO:0000256" key="7">
    <source>
        <dbReference type="ARBA" id="ARBA00022801"/>
    </source>
</evidence>
<dbReference type="NCBIfam" id="TIGR02191">
    <property type="entry name" value="RNaseIII"/>
    <property type="match status" value="1"/>
</dbReference>
<dbReference type="CDD" id="cd00593">
    <property type="entry name" value="RIBOc"/>
    <property type="match status" value="1"/>
</dbReference>
<dbReference type="PROSITE" id="PS50142">
    <property type="entry name" value="RNASE_3_2"/>
    <property type="match status" value="1"/>
</dbReference>
<dbReference type="InterPro" id="IPR011907">
    <property type="entry name" value="RNase_III"/>
</dbReference>
<dbReference type="GO" id="GO:0006397">
    <property type="term" value="P:mRNA processing"/>
    <property type="evidence" value="ECO:0007669"/>
    <property type="project" value="UniProtKB-UniRule"/>
</dbReference>
<dbReference type="CDD" id="cd10845">
    <property type="entry name" value="DSRM_RNAse_III_family"/>
    <property type="match status" value="1"/>
</dbReference>
<dbReference type="PANTHER" id="PTHR11207:SF0">
    <property type="entry name" value="RIBONUCLEASE 3"/>
    <property type="match status" value="1"/>
</dbReference>
<comment type="subcellular location">
    <subcellularLocation>
        <location evidence="9">Cytoplasm</location>
    </subcellularLocation>
</comment>
<feature type="active site" evidence="9">
    <location>
        <position position="52"/>
    </location>
</feature>
<evidence type="ECO:0000256" key="6">
    <source>
        <dbReference type="ARBA" id="ARBA00022759"/>
    </source>
</evidence>
<evidence type="ECO:0000259" key="11">
    <source>
        <dbReference type="PROSITE" id="PS50142"/>
    </source>
</evidence>
<comment type="catalytic activity">
    <reaction evidence="1 9">
        <text>Endonucleolytic cleavage to 5'-phosphomonoester.</text>
        <dbReference type="EC" id="3.1.26.3"/>
    </reaction>
</comment>
<dbReference type="GO" id="GO:0010468">
    <property type="term" value="P:regulation of gene expression"/>
    <property type="evidence" value="ECO:0007669"/>
    <property type="project" value="TreeGrafter"/>
</dbReference>
<dbReference type="SMART" id="SM00358">
    <property type="entry name" value="DSRM"/>
    <property type="match status" value="1"/>
</dbReference>
<dbReference type="InterPro" id="IPR000999">
    <property type="entry name" value="RNase_III_dom"/>
</dbReference>
<keyword evidence="3 9" id="KW-0698">rRNA processing</keyword>
<dbReference type="SUPFAM" id="SSF69065">
    <property type="entry name" value="RNase III domain-like"/>
    <property type="match status" value="1"/>
</dbReference>
<evidence type="ECO:0000313" key="12">
    <source>
        <dbReference type="EMBL" id="GGE46742.1"/>
    </source>
</evidence>
<dbReference type="Gene3D" id="1.10.1520.10">
    <property type="entry name" value="Ribonuclease III domain"/>
    <property type="match status" value="1"/>
</dbReference>
<evidence type="ECO:0000256" key="2">
    <source>
        <dbReference type="ARBA" id="ARBA00010183"/>
    </source>
</evidence>
<evidence type="ECO:0000259" key="10">
    <source>
        <dbReference type="PROSITE" id="PS50137"/>
    </source>
</evidence>
<dbReference type="PROSITE" id="PS00517">
    <property type="entry name" value="RNASE_3_1"/>
    <property type="match status" value="1"/>
</dbReference>
<feature type="domain" description="RNase III" evidence="11">
    <location>
        <begin position="7"/>
        <end position="135"/>
    </location>
</feature>
<dbReference type="GO" id="GO:0006364">
    <property type="term" value="P:rRNA processing"/>
    <property type="evidence" value="ECO:0007669"/>
    <property type="project" value="UniProtKB-UniRule"/>
</dbReference>
<evidence type="ECO:0000256" key="1">
    <source>
        <dbReference type="ARBA" id="ARBA00000109"/>
    </source>
</evidence>
<evidence type="ECO:0000256" key="3">
    <source>
        <dbReference type="ARBA" id="ARBA00022552"/>
    </source>
</evidence>
<dbReference type="GO" id="GO:0019843">
    <property type="term" value="F:rRNA binding"/>
    <property type="evidence" value="ECO:0007669"/>
    <property type="project" value="UniProtKB-KW"/>
</dbReference>
<dbReference type="EMBL" id="BMCP01000002">
    <property type="protein sequence ID" value="GGE46742.1"/>
    <property type="molecule type" value="Genomic_DNA"/>
</dbReference>
<evidence type="ECO:0000313" key="13">
    <source>
        <dbReference type="Proteomes" id="UP000602745"/>
    </source>
</evidence>
<evidence type="ECO:0000256" key="4">
    <source>
        <dbReference type="ARBA" id="ARBA00022664"/>
    </source>
</evidence>
<dbReference type="AlphaFoldDB" id="A0A8J3DWH0"/>
<keyword evidence="9" id="KW-0819">tRNA processing</keyword>
<dbReference type="InterPro" id="IPR036389">
    <property type="entry name" value="RNase_III_sf"/>
</dbReference>
<dbReference type="GO" id="GO:0004525">
    <property type="term" value="F:ribonuclease III activity"/>
    <property type="evidence" value="ECO:0007669"/>
    <property type="project" value="UniProtKB-UniRule"/>
</dbReference>
<evidence type="ECO:0000256" key="9">
    <source>
        <dbReference type="HAMAP-Rule" id="MF_00104"/>
    </source>
</evidence>
<comment type="similarity">
    <text evidence="2">Belongs to the ribonuclease III family.</text>
</comment>
<dbReference type="PROSITE" id="PS50137">
    <property type="entry name" value="DS_RBD"/>
    <property type="match status" value="1"/>
</dbReference>
<feature type="binding site" evidence="9">
    <location>
        <position position="121"/>
    </location>
    <ligand>
        <name>Mg(2+)</name>
        <dbReference type="ChEBI" id="CHEBI:18420"/>
    </ligand>
</feature>